<feature type="non-terminal residue" evidence="2">
    <location>
        <position position="43"/>
    </location>
</feature>
<evidence type="ECO:0000259" key="1">
    <source>
        <dbReference type="Pfam" id="PF00382"/>
    </source>
</evidence>
<dbReference type="Proteomes" id="UP000708208">
    <property type="component" value="Unassembled WGS sequence"/>
</dbReference>
<feature type="domain" description="Transcription factor TFIIB cyclin-like" evidence="1">
    <location>
        <begin position="1"/>
        <end position="43"/>
    </location>
</feature>
<proteinExistence type="predicted"/>
<accession>A0A8J2KEE6</accession>
<keyword evidence="3" id="KW-1185">Reference proteome</keyword>
<dbReference type="EMBL" id="CAJVCH010274518">
    <property type="protein sequence ID" value="CAG7734683.1"/>
    <property type="molecule type" value="Genomic_DNA"/>
</dbReference>
<sequence length="43" mass="4599">MPRFCTKLELPPEIQNAAAEIARNAVEMDLVPGRFAISVSAAA</sequence>
<name>A0A8J2KEE6_9HEXA</name>
<comment type="caution">
    <text evidence="2">The sequence shown here is derived from an EMBL/GenBank/DDBJ whole genome shotgun (WGS) entry which is preliminary data.</text>
</comment>
<dbReference type="InterPro" id="IPR013150">
    <property type="entry name" value="TFIIB_cyclin"/>
</dbReference>
<evidence type="ECO:0000313" key="3">
    <source>
        <dbReference type="Proteomes" id="UP000708208"/>
    </source>
</evidence>
<reference evidence="2" key="1">
    <citation type="submission" date="2021-06" db="EMBL/GenBank/DDBJ databases">
        <authorList>
            <person name="Hodson N. C."/>
            <person name="Mongue J. A."/>
            <person name="Jaron S. K."/>
        </authorList>
    </citation>
    <scope>NUCLEOTIDE SEQUENCE</scope>
</reference>
<dbReference type="OrthoDB" id="25790at2759"/>
<dbReference type="AlphaFoldDB" id="A0A8J2KEE6"/>
<dbReference type="GO" id="GO:0017025">
    <property type="term" value="F:TBP-class protein binding"/>
    <property type="evidence" value="ECO:0007669"/>
    <property type="project" value="InterPro"/>
</dbReference>
<evidence type="ECO:0000313" key="2">
    <source>
        <dbReference type="EMBL" id="CAG7734683.1"/>
    </source>
</evidence>
<gene>
    <name evidence="2" type="ORF">AFUS01_LOCUS23060</name>
</gene>
<dbReference type="Pfam" id="PF00382">
    <property type="entry name" value="TFIIB"/>
    <property type="match status" value="1"/>
</dbReference>
<organism evidence="2 3">
    <name type="scientific">Allacma fusca</name>
    <dbReference type="NCBI Taxonomy" id="39272"/>
    <lineage>
        <taxon>Eukaryota</taxon>
        <taxon>Metazoa</taxon>
        <taxon>Ecdysozoa</taxon>
        <taxon>Arthropoda</taxon>
        <taxon>Hexapoda</taxon>
        <taxon>Collembola</taxon>
        <taxon>Symphypleona</taxon>
        <taxon>Sminthuridae</taxon>
        <taxon>Allacma</taxon>
    </lineage>
</organism>
<protein>
    <recommendedName>
        <fullName evidence="1">Transcription factor TFIIB cyclin-like domain-containing protein</fullName>
    </recommendedName>
</protein>